<evidence type="ECO:0000256" key="1">
    <source>
        <dbReference type="SAM" id="SignalP"/>
    </source>
</evidence>
<reference evidence="2 3" key="1">
    <citation type="submission" date="2018-09" db="EMBL/GenBank/DDBJ databases">
        <title>Genome sequencing of strain 6GH32-13.</title>
        <authorList>
            <person name="Weon H.-Y."/>
            <person name="Heo J."/>
            <person name="Kwon S.-W."/>
        </authorList>
    </citation>
    <scope>NUCLEOTIDE SEQUENCE [LARGE SCALE GENOMIC DNA]</scope>
    <source>
        <strain evidence="2 3">5GH32-13</strain>
    </source>
</reference>
<dbReference type="AlphaFoldDB" id="A0A3B7N4C0"/>
<keyword evidence="3" id="KW-1185">Reference proteome</keyword>
<proteinExistence type="predicted"/>
<name>A0A3B7N4C0_9BACT</name>
<keyword evidence="1" id="KW-0732">Signal</keyword>
<accession>A0A3B7N4C0</accession>
<dbReference type="EMBL" id="CP032157">
    <property type="protein sequence ID" value="AXY76971.1"/>
    <property type="molecule type" value="Genomic_DNA"/>
</dbReference>
<evidence type="ECO:0000313" key="2">
    <source>
        <dbReference type="EMBL" id="AXY76971.1"/>
    </source>
</evidence>
<gene>
    <name evidence="2" type="ORF">D3H65_24605</name>
</gene>
<dbReference type="KEGG" id="pseg:D3H65_24605"/>
<dbReference type="OrthoDB" id="660490at2"/>
<feature type="signal peptide" evidence="1">
    <location>
        <begin position="1"/>
        <end position="19"/>
    </location>
</feature>
<evidence type="ECO:0000313" key="3">
    <source>
        <dbReference type="Proteomes" id="UP000263900"/>
    </source>
</evidence>
<feature type="chain" id="PRO_5017795516" description="DUF4625 domain-containing protein" evidence="1">
    <location>
        <begin position="20"/>
        <end position="265"/>
    </location>
</feature>
<dbReference type="RefSeq" id="WP_119052847.1">
    <property type="nucleotide sequence ID" value="NZ_CP032157.1"/>
</dbReference>
<sequence length="265" mass="29041">MKKLLILSLIILGSQLAMSQCVFENYTISPTTFTAEDEITISFDFTGTAVAGETDLYLWTWSNKEATGFTGKDGIVNTEWANSPASAKLTPVAGAPNKFTYKFTATTMYNQTPGQLKHFQFLAKTKNGSKQSCDSKKNAFDPLVFVPSMLRIFPAKVGQNDVVSLYFHQDLATSIDEQRMEPVSVTVEVFDNTGASAGQPLTLPVKSAGTKLWKAFFVPTRSYTPGAGKKFTRFTYKFNGTVRDASNQPVTVSTAVVEVTLAEMK</sequence>
<organism evidence="2 3">
    <name type="scientific">Paraflavitalea soli</name>
    <dbReference type="NCBI Taxonomy" id="2315862"/>
    <lineage>
        <taxon>Bacteria</taxon>
        <taxon>Pseudomonadati</taxon>
        <taxon>Bacteroidota</taxon>
        <taxon>Chitinophagia</taxon>
        <taxon>Chitinophagales</taxon>
        <taxon>Chitinophagaceae</taxon>
        <taxon>Paraflavitalea</taxon>
    </lineage>
</organism>
<dbReference type="Proteomes" id="UP000263900">
    <property type="component" value="Chromosome"/>
</dbReference>
<protein>
    <recommendedName>
        <fullName evidence="4">DUF4625 domain-containing protein</fullName>
    </recommendedName>
</protein>
<evidence type="ECO:0008006" key="4">
    <source>
        <dbReference type="Google" id="ProtNLM"/>
    </source>
</evidence>